<dbReference type="GO" id="GO:0004156">
    <property type="term" value="F:dihydropteroate synthase activity"/>
    <property type="evidence" value="ECO:0007669"/>
    <property type="project" value="UniProtKB-EC"/>
</dbReference>
<dbReference type="PROSITE" id="PS00793">
    <property type="entry name" value="DHPS_2"/>
    <property type="match status" value="1"/>
</dbReference>
<evidence type="ECO:0000259" key="9">
    <source>
        <dbReference type="PROSITE" id="PS50972"/>
    </source>
</evidence>
<dbReference type="SUPFAM" id="SSF51717">
    <property type="entry name" value="Dihydropteroate synthetase-like"/>
    <property type="match status" value="1"/>
</dbReference>
<dbReference type="Gene3D" id="3.20.20.20">
    <property type="entry name" value="Dihydropteroate synthase-like"/>
    <property type="match status" value="1"/>
</dbReference>
<evidence type="ECO:0000256" key="7">
    <source>
        <dbReference type="ARBA" id="ARBA00022842"/>
    </source>
</evidence>
<dbReference type="InterPro" id="IPR000489">
    <property type="entry name" value="Pterin-binding_dom"/>
</dbReference>
<evidence type="ECO:0000256" key="2">
    <source>
        <dbReference type="ARBA" id="ARBA00001946"/>
    </source>
</evidence>
<comment type="cofactor">
    <cofactor evidence="2">
        <name>Mg(2+)</name>
        <dbReference type="ChEBI" id="CHEBI:18420"/>
    </cofactor>
</comment>
<dbReference type="GO" id="GO:0046872">
    <property type="term" value="F:metal ion binding"/>
    <property type="evidence" value="ECO:0007669"/>
    <property type="project" value="UniProtKB-KW"/>
</dbReference>
<proteinExistence type="predicted"/>
<name>A0A081NES0_9GAMM</name>
<keyword evidence="7" id="KW-0460">Magnesium</keyword>
<dbReference type="EC" id="2.5.1.15" evidence="4"/>
<evidence type="ECO:0000256" key="6">
    <source>
        <dbReference type="ARBA" id="ARBA00022723"/>
    </source>
</evidence>
<evidence type="ECO:0000256" key="3">
    <source>
        <dbReference type="ARBA" id="ARBA00004763"/>
    </source>
</evidence>
<dbReference type="STRING" id="1137799.GZ78_20125"/>
<dbReference type="Pfam" id="PF00809">
    <property type="entry name" value="Pterin_bind"/>
    <property type="match status" value="1"/>
</dbReference>
<comment type="catalytic activity">
    <reaction evidence="1">
        <text>(7,8-dihydropterin-6-yl)methyl diphosphate + 4-aminobenzoate = 7,8-dihydropteroate + diphosphate</text>
        <dbReference type="Rhea" id="RHEA:19949"/>
        <dbReference type="ChEBI" id="CHEBI:17836"/>
        <dbReference type="ChEBI" id="CHEBI:17839"/>
        <dbReference type="ChEBI" id="CHEBI:33019"/>
        <dbReference type="ChEBI" id="CHEBI:72950"/>
        <dbReference type="EC" id="2.5.1.15"/>
    </reaction>
</comment>
<dbReference type="InterPro" id="IPR006390">
    <property type="entry name" value="DHP_synth_dom"/>
</dbReference>
<gene>
    <name evidence="10" type="primary">folP</name>
    <name evidence="10" type="ORF">GZ78_20125</name>
</gene>
<evidence type="ECO:0000313" key="11">
    <source>
        <dbReference type="Proteomes" id="UP000028073"/>
    </source>
</evidence>
<evidence type="ECO:0000256" key="8">
    <source>
        <dbReference type="ARBA" id="ARBA00022909"/>
    </source>
</evidence>
<evidence type="ECO:0000313" key="10">
    <source>
        <dbReference type="EMBL" id="KEQ16943.1"/>
    </source>
</evidence>
<dbReference type="CDD" id="cd00739">
    <property type="entry name" value="DHPS"/>
    <property type="match status" value="1"/>
</dbReference>
<dbReference type="GO" id="GO:0046656">
    <property type="term" value="P:folic acid biosynthetic process"/>
    <property type="evidence" value="ECO:0007669"/>
    <property type="project" value="UniProtKB-KW"/>
</dbReference>
<comment type="pathway">
    <text evidence="3">Cofactor biosynthesis; tetrahydrofolate biosynthesis; 7,8-dihydrofolate from 2-amino-4-hydroxy-6-hydroxymethyl-7,8-dihydropteridine diphosphate and 4-aminobenzoate: step 1/2.</text>
</comment>
<sequence>MKKLKCAGKTLTFDRTLVMGILNVTPDSFFEGSRYQSLDRVLKVAEQMVADGVDILDVGGESTRPGASGAVTCEQELERVVPVVEALNKNFDQVISLDTSSALVIAEGAGAGAGMINDVRALKRKGALEAAAATDLPVVLMHSLVDQPEPGFEPHYDDVAGEVNDYLLERVHACEAAGIDRERLVLDPGFGGGMFGKKPTYDLQLLKHLDRIVAQGFPVLAGMSRKSFIAAVLDKPAEERLNASLAVAVMAAQAGAQIIRVHDVAETVDAVRMVDAVRRA</sequence>
<organism evidence="10 11">
    <name type="scientific">Endozoicomonas numazuensis</name>
    <dbReference type="NCBI Taxonomy" id="1137799"/>
    <lineage>
        <taxon>Bacteria</taxon>
        <taxon>Pseudomonadati</taxon>
        <taxon>Pseudomonadota</taxon>
        <taxon>Gammaproteobacteria</taxon>
        <taxon>Oceanospirillales</taxon>
        <taxon>Endozoicomonadaceae</taxon>
        <taxon>Endozoicomonas</taxon>
    </lineage>
</organism>
<dbReference type="GO" id="GO:0005829">
    <property type="term" value="C:cytosol"/>
    <property type="evidence" value="ECO:0007669"/>
    <property type="project" value="TreeGrafter"/>
</dbReference>
<evidence type="ECO:0000256" key="4">
    <source>
        <dbReference type="ARBA" id="ARBA00012458"/>
    </source>
</evidence>
<dbReference type="AlphaFoldDB" id="A0A081NES0"/>
<dbReference type="Proteomes" id="UP000028073">
    <property type="component" value="Unassembled WGS sequence"/>
</dbReference>
<comment type="caution">
    <text evidence="10">The sequence shown here is derived from an EMBL/GenBank/DDBJ whole genome shotgun (WGS) entry which is preliminary data.</text>
</comment>
<keyword evidence="5 10" id="KW-0808">Transferase</keyword>
<dbReference type="eggNOG" id="COG0294">
    <property type="taxonomic scope" value="Bacteria"/>
</dbReference>
<dbReference type="EMBL" id="JOKH01000004">
    <property type="protein sequence ID" value="KEQ16943.1"/>
    <property type="molecule type" value="Genomic_DNA"/>
</dbReference>
<accession>A0A081NES0</accession>
<dbReference type="PANTHER" id="PTHR20941">
    <property type="entry name" value="FOLATE SYNTHESIS PROTEINS"/>
    <property type="match status" value="1"/>
</dbReference>
<dbReference type="GO" id="GO:0046654">
    <property type="term" value="P:tetrahydrofolate biosynthetic process"/>
    <property type="evidence" value="ECO:0007669"/>
    <property type="project" value="TreeGrafter"/>
</dbReference>
<keyword evidence="6" id="KW-0479">Metal-binding</keyword>
<dbReference type="RefSeq" id="WP_034839255.1">
    <property type="nucleotide sequence ID" value="NZ_JOKH01000004.1"/>
</dbReference>
<dbReference type="NCBIfam" id="TIGR01496">
    <property type="entry name" value="DHPS"/>
    <property type="match status" value="1"/>
</dbReference>
<feature type="domain" description="Pterin-binding" evidence="9">
    <location>
        <begin position="16"/>
        <end position="272"/>
    </location>
</feature>
<dbReference type="OrthoDB" id="9811744at2"/>
<evidence type="ECO:0000256" key="5">
    <source>
        <dbReference type="ARBA" id="ARBA00022679"/>
    </source>
</evidence>
<keyword evidence="11" id="KW-1185">Reference proteome</keyword>
<evidence type="ECO:0000256" key="1">
    <source>
        <dbReference type="ARBA" id="ARBA00000012"/>
    </source>
</evidence>
<keyword evidence="8" id="KW-0289">Folate biosynthesis</keyword>
<protein>
    <recommendedName>
        <fullName evidence="4">dihydropteroate synthase</fullName>
        <ecNumber evidence="4">2.5.1.15</ecNumber>
    </recommendedName>
</protein>
<dbReference type="PROSITE" id="PS50972">
    <property type="entry name" value="PTERIN_BINDING"/>
    <property type="match status" value="1"/>
</dbReference>
<dbReference type="InterPro" id="IPR045031">
    <property type="entry name" value="DHP_synth-like"/>
</dbReference>
<dbReference type="InterPro" id="IPR011005">
    <property type="entry name" value="Dihydropteroate_synth-like_sf"/>
</dbReference>
<dbReference type="PANTHER" id="PTHR20941:SF1">
    <property type="entry name" value="FOLIC ACID SYNTHESIS PROTEIN FOL1"/>
    <property type="match status" value="1"/>
</dbReference>
<reference evidence="10 11" key="1">
    <citation type="submission" date="2014-06" db="EMBL/GenBank/DDBJ databases">
        <title>Whole Genome Sequences of Three Symbiotic Endozoicomonas Bacteria.</title>
        <authorList>
            <person name="Neave M.J."/>
            <person name="Apprill A."/>
            <person name="Voolstra C.R."/>
        </authorList>
    </citation>
    <scope>NUCLEOTIDE SEQUENCE [LARGE SCALE GENOMIC DNA]</scope>
    <source>
        <strain evidence="10 11">DSM 25634</strain>
    </source>
</reference>